<keyword evidence="1" id="KW-1185">Reference proteome</keyword>
<proteinExistence type="predicted"/>
<accession>A0A0M3HT62</accession>
<dbReference type="WBParaSite" id="ALUE_0000578701-mRNA-1">
    <property type="protein sequence ID" value="ALUE_0000578701-mRNA-1"/>
    <property type="gene ID" value="ALUE_0000578701"/>
</dbReference>
<protein>
    <submittedName>
        <fullName evidence="2">Cyclic nucleotide-binding domain-containing protein</fullName>
    </submittedName>
</protein>
<organism evidence="1 2">
    <name type="scientific">Ascaris lumbricoides</name>
    <name type="common">Giant roundworm</name>
    <dbReference type="NCBI Taxonomy" id="6252"/>
    <lineage>
        <taxon>Eukaryota</taxon>
        <taxon>Metazoa</taxon>
        <taxon>Ecdysozoa</taxon>
        <taxon>Nematoda</taxon>
        <taxon>Chromadorea</taxon>
        <taxon>Rhabditida</taxon>
        <taxon>Spirurina</taxon>
        <taxon>Ascaridomorpha</taxon>
        <taxon>Ascaridoidea</taxon>
        <taxon>Ascarididae</taxon>
        <taxon>Ascaris</taxon>
    </lineage>
</organism>
<dbReference type="Proteomes" id="UP000036681">
    <property type="component" value="Unplaced"/>
</dbReference>
<sequence>MIAVGAQDEIGLVEHSTSAPCSRAVADPNFLVLVEGKKAVVQRNNKHETDCIMVKRQHILQDISFLASLLTGSGHRFARVEAAIDETVDPKPALPSIARIFSL</sequence>
<evidence type="ECO:0000313" key="2">
    <source>
        <dbReference type="WBParaSite" id="ALUE_0000578701-mRNA-1"/>
    </source>
</evidence>
<reference evidence="2" key="1">
    <citation type="submission" date="2017-02" db="UniProtKB">
        <authorList>
            <consortium name="WormBaseParasite"/>
        </authorList>
    </citation>
    <scope>IDENTIFICATION</scope>
</reference>
<evidence type="ECO:0000313" key="1">
    <source>
        <dbReference type="Proteomes" id="UP000036681"/>
    </source>
</evidence>
<name>A0A0M3HT62_ASCLU</name>
<dbReference type="AlphaFoldDB" id="A0A0M3HT62"/>